<accession>M2A7S2</accession>
<proteinExistence type="predicted"/>
<reference evidence="1" key="1">
    <citation type="submission" date="2012-11" db="EMBL/GenBank/DDBJ databases">
        <title>Permanent draft genomes of Rhodopirellula europaea strain SH398 and 6C.</title>
        <authorList>
            <person name="Richter M."/>
            <person name="Richter-Heitmann T."/>
            <person name="Frank C."/>
            <person name="Harder J."/>
            <person name="Glockner F.O."/>
        </authorList>
    </citation>
    <scope>NUCLEOTIDE SEQUENCE</scope>
    <source>
        <strain evidence="1">6C</strain>
    </source>
</reference>
<gene>
    <name evidence="1" type="ORF">RE6C_01787</name>
</gene>
<evidence type="ECO:0000313" key="1">
    <source>
        <dbReference type="EMBL" id="EMB17521.1"/>
    </source>
</evidence>
<sequence>MLYLIRHVVPSTFNRWTRGAPACVIDKVAASVRVARTRMLFTWADSGPESATPVNPPL</sequence>
<evidence type="ECO:0000313" key="2">
    <source>
        <dbReference type="Proteomes" id="UP000011529"/>
    </source>
</evidence>
<organism evidence="1 2">
    <name type="scientific">Rhodopirellula europaea 6C</name>
    <dbReference type="NCBI Taxonomy" id="1263867"/>
    <lineage>
        <taxon>Bacteria</taxon>
        <taxon>Pseudomonadati</taxon>
        <taxon>Planctomycetota</taxon>
        <taxon>Planctomycetia</taxon>
        <taxon>Pirellulales</taxon>
        <taxon>Pirellulaceae</taxon>
        <taxon>Rhodopirellula</taxon>
    </lineage>
</organism>
<keyword evidence="2" id="KW-1185">Reference proteome</keyword>
<dbReference type="AlphaFoldDB" id="M2A7S2"/>
<name>M2A7S2_9BACT</name>
<dbReference type="PATRIC" id="fig|1263867.3.peg.1897"/>
<dbReference type="Proteomes" id="UP000011529">
    <property type="component" value="Unassembled WGS sequence"/>
</dbReference>
<reference evidence="1" key="2">
    <citation type="journal article" date="2013" name="Mar. Genomics">
        <title>Expression of sulfatases in Rhodopirellula baltica and the diversity of sulfatases in the genus Rhodopirellula.</title>
        <authorList>
            <person name="Wegner C.E."/>
            <person name="Richter-Heitmann T."/>
            <person name="Klindworth A."/>
            <person name="Klockow C."/>
            <person name="Richter M."/>
            <person name="Achstetter T."/>
            <person name="Glockner F.O."/>
            <person name="Harder J."/>
        </authorList>
    </citation>
    <scope>NUCLEOTIDE SEQUENCE [LARGE SCALE GENOMIC DNA]</scope>
    <source>
        <strain evidence="1">6C</strain>
    </source>
</reference>
<protein>
    <submittedName>
        <fullName evidence="1">Uncharacterized protein</fullName>
    </submittedName>
</protein>
<comment type="caution">
    <text evidence="1">The sequence shown here is derived from an EMBL/GenBank/DDBJ whole genome shotgun (WGS) entry which is preliminary data.</text>
</comment>
<dbReference type="EMBL" id="ANMO01000096">
    <property type="protein sequence ID" value="EMB17521.1"/>
    <property type="molecule type" value="Genomic_DNA"/>
</dbReference>